<accession>A0A382K7P1</accession>
<sequence length="225" mass="24873">MENFQRWPELSSNALHGLAGDFVKTIEPETESDNAALLTQFLITFGNVIGRCPHFIAEADKHFTIGNVCLVGETAKGKKGSSLGHVQRVFQRVDEDWTKNCVHSGLSSGEGLIWCVRDEITKIEPIKKNGLVVDYQEVAIDQGVHDKRALVVESEFASVLRVMARDGNTLSAIIRNAWDGKNLKTMTKNSPAKATEPHISIIGHITRNELLRYLDNTECGNGFAN</sequence>
<gene>
    <name evidence="1" type="ORF">METZ01_LOCUS271921</name>
</gene>
<name>A0A382K7P1_9ZZZZ</name>
<feature type="non-terminal residue" evidence="1">
    <location>
        <position position="225"/>
    </location>
</feature>
<dbReference type="AlphaFoldDB" id="A0A382K7P1"/>
<protein>
    <submittedName>
        <fullName evidence="1">Uncharacterized protein</fullName>
    </submittedName>
</protein>
<dbReference type="EMBL" id="UINC01078206">
    <property type="protein sequence ID" value="SVC19067.1"/>
    <property type="molecule type" value="Genomic_DNA"/>
</dbReference>
<reference evidence="1" key="1">
    <citation type="submission" date="2018-05" db="EMBL/GenBank/DDBJ databases">
        <authorList>
            <person name="Lanie J.A."/>
            <person name="Ng W.-L."/>
            <person name="Kazmierczak K.M."/>
            <person name="Andrzejewski T.M."/>
            <person name="Davidsen T.M."/>
            <person name="Wayne K.J."/>
            <person name="Tettelin H."/>
            <person name="Glass J.I."/>
            <person name="Rusch D."/>
            <person name="Podicherti R."/>
            <person name="Tsui H.-C.T."/>
            <person name="Winkler M.E."/>
        </authorList>
    </citation>
    <scope>NUCLEOTIDE SEQUENCE</scope>
</reference>
<evidence type="ECO:0000313" key="1">
    <source>
        <dbReference type="EMBL" id="SVC19067.1"/>
    </source>
</evidence>
<proteinExistence type="predicted"/>
<organism evidence="1">
    <name type="scientific">marine metagenome</name>
    <dbReference type="NCBI Taxonomy" id="408172"/>
    <lineage>
        <taxon>unclassified sequences</taxon>
        <taxon>metagenomes</taxon>
        <taxon>ecological metagenomes</taxon>
    </lineage>
</organism>